<sequence length="62" mass="6977">MDMLKSEIESEISSLINFILINIDNVDDVSEKLVLFDNLINNVTSKLLDVISISKHSATDLR</sequence>
<organism evidence="1 2">
    <name type="scientific">Dulcicalothrix desertica PCC 7102</name>
    <dbReference type="NCBI Taxonomy" id="232991"/>
    <lineage>
        <taxon>Bacteria</taxon>
        <taxon>Bacillati</taxon>
        <taxon>Cyanobacteriota</taxon>
        <taxon>Cyanophyceae</taxon>
        <taxon>Nostocales</taxon>
        <taxon>Calotrichaceae</taxon>
        <taxon>Dulcicalothrix</taxon>
    </lineage>
</organism>
<dbReference type="EMBL" id="RSCL01000016">
    <property type="protein sequence ID" value="RUT02530.1"/>
    <property type="molecule type" value="Genomic_DNA"/>
</dbReference>
<proteinExistence type="predicted"/>
<dbReference type="AlphaFoldDB" id="A0A433V8U6"/>
<name>A0A433V8U6_9CYAN</name>
<protein>
    <submittedName>
        <fullName evidence="1">Uncharacterized protein</fullName>
    </submittedName>
</protein>
<accession>A0A433V8U6</accession>
<dbReference type="Proteomes" id="UP000271624">
    <property type="component" value="Unassembled WGS sequence"/>
</dbReference>
<keyword evidence="2" id="KW-1185">Reference proteome</keyword>
<reference evidence="1" key="2">
    <citation type="journal article" date="2019" name="Genome Biol. Evol.">
        <title>Day and night: Metabolic profiles and evolutionary relationships of six axenic non-marine cyanobacteria.</title>
        <authorList>
            <person name="Will S.E."/>
            <person name="Henke P."/>
            <person name="Boedeker C."/>
            <person name="Huang S."/>
            <person name="Brinkmann H."/>
            <person name="Rohde M."/>
            <person name="Jarek M."/>
            <person name="Friedl T."/>
            <person name="Seufert S."/>
            <person name="Schumacher M."/>
            <person name="Overmann J."/>
            <person name="Neumann-Schaal M."/>
            <person name="Petersen J."/>
        </authorList>
    </citation>
    <scope>NUCLEOTIDE SEQUENCE [LARGE SCALE GENOMIC DNA]</scope>
    <source>
        <strain evidence="1">PCC 7102</strain>
    </source>
</reference>
<reference evidence="1" key="1">
    <citation type="submission" date="2018-12" db="EMBL/GenBank/DDBJ databases">
        <authorList>
            <person name="Will S."/>
            <person name="Neumann-Schaal M."/>
            <person name="Henke P."/>
        </authorList>
    </citation>
    <scope>NUCLEOTIDE SEQUENCE</scope>
    <source>
        <strain evidence="1">PCC 7102</strain>
    </source>
</reference>
<evidence type="ECO:0000313" key="2">
    <source>
        <dbReference type="Proteomes" id="UP000271624"/>
    </source>
</evidence>
<evidence type="ECO:0000313" key="1">
    <source>
        <dbReference type="EMBL" id="RUT02530.1"/>
    </source>
</evidence>
<gene>
    <name evidence="1" type="ORF">DSM106972_060080</name>
</gene>
<comment type="caution">
    <text evidence="1">The sequence shown here is derived from an EMBL/GenBank/DDBJ whole genome shotgun (WGS) entry which is preliminary data.</text>
</comment>